<proteinExistence type="predicted"/>
<evidence type="ECO:0000313" key="2">
    <source>
        <dbReference type="Proteomes" id="UP000323708"/>
    </source>
</evidence>
<accession>A0A5B0X378</accession>
<reference evidence="1 2" key="1">
    <citation type="submission" date="2019-09" db="EMBL/GenBank/DDBJ databases">
        <authorList>
            <person name="Chen X.-Y."/>
        </authorList>
    </citation>
    <scope>NUCLEOTIDE SEQUENCE [LARGE SCALE GENOMIC DNA]</scope>
    <source>
        <strain evidence="1 2">NY5</strain>
    </source>
</reference>
<dbReference type="AlphaFoldDB" id="A0A5B0X378"/>
<dbReference type="SUPFAM" id="SSF54637">
    <property type="entry name" value="Thioesterase/thiol ester dehydrase-isomerase"/>
    <property type="match status" value="1"/>
</dbReference>
<protein>
    <submittedName>
        <fullName evidence="1">Uncharacterized protein</fullName>
    </submittedName>
</protein>
<dbReference type="InterPro" id="IPR029069">
    <property type="entry name" value="HotDog_dom_sf"/>
</dbReference>
<dbReference type="EMBL" id="VTUX01000002">
    <property type="protein sequence ID" value="KAA1193078.1"/>
    <property type="molecule type" value="Genomic_DNA"/>
</dbReference>
<dbReference type="Proteomes" id="UP000323708">
    <property type="component" value="Unassembled WGS sequence"/>
</dbReference>
<name>A0A5B0X378_9GAMM</name>
<sequence length="236" mass="25191">MSSEFLSIPQRFNGPPTSGNGGYSCGIIANHIAGAARVRLHIPPPLDTPLALECNSDGSVALREDGILVANGAPCELQLDVPPAPGLDTARSARARFPCYEQHVFGTCFVCGPNRPEEDGLQLFPGPVGNWDLLACPWRPTADVLNEDGEVRPEIVWSALDCPGYFAAAGERLLHAVLGELEGERLAPVPGDQELVVYSWPLGEVGRKLYAGTAIATGDGVVLARARSTWILLDKR</sequence>
<gene>
    <name evidence="1" type="ORF">F0M18_04325</name>
</gene>
<evidence type="ECO:0000313" key="1">
    <source>
        <dbReference type="EMBL" id="KAA1193078.1"/>
    </source>
</evidence>
<keyword evidence="2" id="KW-1185">Reference proteome</keyword>
<comment type="caution">
    <text evidence="1">The sequence shown here is derived from an EMBL/GenBank/DDBJ whole genome shotgun (WGS) entry which is preliminary data.</text>
</comment>
<organism evidence="1 2">
    <name type="scientific">Pseudohalioglobus sediminis</name>
    <dbReference type="NCBI Taxonomy" id="2606449"/>
    <lineage>
        <taxon>Bacteria</taxon>
        <taxon>Pseudomonadati</taxon>
        <taxon>Pseudomonadota</taxon>
        <taxon>Gammaproteobacteria</taxon>
        <taxon>Cellvibrionales</taxon>
        <taxon>Halieaceae</taxon>
        <taxon>Pseudohalioglobus</taxon>
    </lineage>
</organism>
<dbReference type="Gene3D" id="3.10.129.10">
    <property type="entry name" value="Hotdog Thioesterase"/>
    <property type="match status" value="1"/>
</dbReference>
<dbReference type="RefSeq" id="WP_149610186.1">
    <property type="nucleotide sequence ID" value="NZ_VTUX01000002.1"/>
</dbReference>